<evidence type="ECO:0000313" key="2">
    <source>
        <dbReference type="EMBL" id="GFR03706.1"/>
    </source>
</evidence>
<keyword evidence="1" id="KW-0472">Membrane</keyword>
<keyword evidence="1" id="KW-0812">Transmembrane</keyword>
<dbReference type="AlphaFoldDB" id="A0A8X6GFA4"/>
<evidence type="ECO:0000256" key="1">
    <source>
        <dbReference type="SAM" id="Phobius"/>
    </source>
</evidence>
<sequence length="299" mass="33835">MAQFTVISWISSIDTLTTIFATICFANAYLARYQATLEDGKHKENGTHISCKCLNGAEVVRKIDKEMGKAIIDNKIDLDSCKKFNRKDVCGLLLSCTICTVRYVECYYPGKSNRLHCLKERYVLNDNYFETQKINSKSTFSKKSRRVKREIDACAYPKNLKTADVSCKTTKSRVNCTQMCIFGHTLKEGVTRTLTCSKRENMWRPSGFAECEPFVDCSVSLTSPGSVDCYTGTTRSSPRCYVSCQPFEDQKATPRRPHECKITGKWERPLPFCVTRGSGLKLAPAPKNLQLNDDSDYFV</sequence>
<evidence type="ECO:0008006" key="4">
    <source>
        <dbReference type="Google" id="ProtNLM"/>
    </source>
</evidence>
<name>A0A8X6GFA4_TRICU</name>
<feature type="transmembrane region" description="Helical" evidence="1">
    <location>
        <begin position="6"/>
        <end position="31"/>
    </location>
</feature>
<proteinExistence type="predicted"/>
<dbReference type="Proteomes" id="UP000887116">
    <property type="component" value="Unassembled WGS sequence"/>
</dbReference>
<dbReference type="OrthoDB" id="6424754at2759"/>
<accession>A0A8X6GFA4</accession>
<comment type="caution">
    <text evidence="2">The sequence shown here is derived from an EMBL/GenBank/DDBJ whole genome shotgun (WGS) entry which is preliminary data.</text>
</comment>
<keyword evidence="3" id="KW-1185">Reference proteome</keyword>
<protein>
    <recommendedName>
        <fullName evidence="4">Sushi domain-containing protein</fullName>
    </recommendedName>
</protein>
<organism evidence="2 3">
    <name type="scientific">Trichonephila clavata</name>
    <name type="common">Joro spider</name>
    <name type="synonym">Nephila clavata</name>
    <dbReference type="NCBI Taxonomy" id="2740835"/>
    <lineage>
        <taxon>Eukaryota</taxon>
        <taxon>Metazoa</taxon>
        <taxon>Ecdysozoa</taxon>
        <taxon>Arthropoda</taxon>
        <taxon>Chelicerata</taxon>
        <taxon>Arachnida</taxon>
        <taxon>Araneae</taxon>
        <taxon>Araneomorphae</taxon>
        <taxon>Entelegynae</taxon>
        <taxon>Araneoidea</taxon>
        <taxon>Nephilidae</taxon>
        <taxon>Trichonephila</taxon>
    </lineage>
</organism>
<keyword evidence="1" id="KW-1133">Transmembrane helix</keyword>
<dbReference type="EMBL" id="BMAO01005755">
    <property type="protein sequence ID" value="GFR03706.1"/>
    <property type="molecule type" value="Genomic_DNA"/>
</dbReference>
<gene>
    <name evidence="2" type="primary">AVEN_78655_1</name>
    <name evidence="2" type="ORF">TNCT_397231</name>
</gene>
<evidence type="ECO:0000313" key="3">
    <source>
        <dbReference type="Proteomes" id="UP000887116"/>
    </source>
</evidence>
<reference evidence="2" key="1">
    <citation type="submission" date="2020-07" db="EMBL/GenBank/DDBJ databases">
        <title>Multicomponent nature underlies the extraordinary mechanical properties of spider dragline silk.</title>
        <authorList>
            <person name="Kono N."/>
            <person name="Nakamura H."/>
            <person name="Mori M."/>
            <person name="Yoshida Y."/>
            <person name="Ohtoshi R."/>
            <person name="Malay A.D."/>
            <person name="Moran D.A.P."/>
            <person name="Tomita M."/>
            <person name="Numata K."/>
            <person name="Arakawa K."/>
        </authorList>
    </citation>
    <scope>NUCLEOTIDE SEQUENCE</scope>
</reference>